<comment type="caution">
    <text evidence="1">The sequence shown here is derived from an EMBL/GenBank/DDBJ whole genome shotgun (WGS) entry which is preliminary data.</text>
</comment>
<dbReference type="EMBL" id="MU276378">
    <property type="protein sequence ID" value="KAI0038977.1"/>
    <property type="molecule type" value="Genomic_DNA"/>
</dbReference>
<gene>
    <name evidence="1" type="ORF">FA95DRAFT_1612956</name>
</gene>
<proteinExistence type="predicted"/>
<reference evidence="1" key="1">
    <citation type="submission" date="2021-02" db="EMBL/GenBank/DDBJ databases">
        <authorList>
            <consortium name="DOE Joint Genome Institute"/>
            <person name="Ahrendt S."/>
            <person name="Looney B.P."/>
            <person name="Miyauchi S."/>
            <person name="Morin E."/>
            <person name="Drula E."/>
            <person name="Courty P.E."/>
            <person name="Chicoki N."/>
            <person name="Fauchery L."/>
            <person name="Kohler A."/>
            <person name="Kuo A."/>
            <person name="Labutti K."/>
            <person name="Pangilinan J."/>
            <person name="Lipzen A."/>
            <person name="Riley R."/>
            <person name="Andreopoulos W."/>
            <person name="He G."/>
            <person name="Johnson J."/>
            <person name="Barry K.W."/>
            <person name="Grigoriev I.V."/>
            <person name="Nagy L."/>
            <person name="Hibbett D."/>
            <person name="Henrissat B."/>
            <person name="Matheny P.B."/>
            <person name="Labbe J."/>
            <person name="Martin F."/>
        </authorList>
    </citation>
    <scope>NUCLEOTIDE SEQUENCE</scope>
    <source>
        <strain evidence="1">FP105234-sp</strain>
    </source>
</reference>
<organism evidence="1 2">
    <name type="scientific">Auriscalpium vulgare</name>
    <dbReference type="NCBI Taxonomy" id="40419"/>
    <lineage>
        <taxon>Eukaryota</taxon>
        <taxon>Fungi</taxon>
        <taxon>Dikarya</taxon>
        <taxon>Basidiomycota</taxon>
        <taxon>Agaricomycotina</taxon>
        <taxon>Agaricomycetes</taxon>
        <taxon>Russulales</taxon>
        <taxon>Auriscalpiaceae</taxon>
        <taxon>Auriscalpium</taxon>
    </lineage>
</organism>
<protein>
    <submittedName>
        <fullName evidence="1">Uncharacterized protein</fullName>
    </submittedName>
</protein>
<evidence type="ECO:0000313" key="1">
    <source>
        <dbReference type="EMBL" id="KAI0038977.1"/>
    </source>
</evidence>
<dbReference type="Proteomes" id="UP000814033">
    <property type="component" value="Unassembled WGS sequence"/>
</dbReference>
<reference evidence="1" key="2">
    <citation type="journal article" date="2022" name="New Phytol.">
        <title>Evolutionary transition to the ectomycorrhizal habit in the genomes of a hyperdiverse lineage of mushroom-forming fungi.</title>
        <authorList>
            <person name="Looney B."/>
            <person name="Miyauchi S."/>
            <person name="Morin E."/>
            <person name="Drula E."/>
            <person name="Courty P.E."/>
            <person name="Kohler A."/>
            <person name="Kuo A."/>
            <person name="LaButti K."/>
            <person name="Pangilinan J."/>
            <person name="Lipzen A."/>
            <person name="Riley R."/>
            <person name="Andreopoulos W."/>
            <person name="He G."/>
            <person name="Johnson J."/>
            <person name="Nolan M."/>
            <person name="Tritt A."/>
            <person name="Barry K.W."/>
            <person name="Grigoriev I.V."/>
            <person name="Nagy L.G."/>
            <person name="Hibbett D."/>
            <person name="Henrissat B."/>
            <person name="Matheny P.B."/>
            <person name="Labbe J."/>
            <person name="Martin F.M."/>
        </authorList>
    </citation>
    <scope>NUCLEOTIDE SEQUENCE</scope>
    <source>
        <strain evidence="1">FP105234-sp</strain>
    </source>
</reference>
<accession>A0ACB8R509</accession>
<evidence type="ECO:0000313" key="2">
    <source>
        <dbReference type="Proteomes" id="UP000814033"/>
    </source>
</evidence>
<keyword evidence="2" id="KW-1185">Reference proteome</keyword>
<sequence length="242" mass="25606">MAARLQPRDSLRSIDVALAGAGAVDIQYRPGRSARVATRMRFVALPDEDSVSNNQGLPDDSEDADAPEHSTATYATQGSADVPAAAATPASRASDPQTRANPLVDSHSQPSLVSQTPRRTASAALSHIEPSTPTPLSESQRPQRTASPASSHTEPSTPLGPVTRVPRSPPRRSSGHRPRRSPARSSPTSVNGPQPGSQTQFFGPEPFASPSPTPGCKRALELRRSGGAKRQARDDRVHRDTP</sequence>
<name>A0ACB8R509_9AGAM</name>